<proteinExistence type="predicted"/>
<dbReference type="Proteomes" id="UP001399917">
    <property type="component" value="Unassembled WGS sequence"/>
</dbReference>
<feature type="signal peptide" evidence="6">
    <location>
        <begin position="1"/>
        <end position="28"/>
    </location>
</feature>
<name>A0ABP7K1T9_9RHOB</name>
<feature type="compositionally biased region" description="Basic and acidic residues" evidence="5">
    <location>
        <begin position="603"/>
        <end position="612"/>
    </location>
</feature>
<keyword evidence="6" id="KW-0732">Signal</keyword>
<comment type="caution">
    <text evidence="9">The sequence shown here is derived from an EMBL/GenBank/DDBJ whole genome shotgun (WGS) entry which is preliminary data.</text>
</comment>
<dbReference type="CDD" id="cd07185">
    <property type="entry name" value="OmpA_C-like"/>
    <property type="match status" value="1"/>
</dbReference>
<dbReference type="PRINTS" id="PR01021">
    <property type="entry name" value="OMPADOMAIN"/>
</dbReference>
<dbReference type="RefSeq" id="WP_344844399.1">
    <property type="nucleotide sequence ID" value="NZ_BAABDF010000005.1"/>
</dbReference>
<feature type="chain" id="PRO_5045431819" evidence="6">
    <location>
        <begin position="29"/>
        <end position="627"/>
    </location>
</feature>
<evidence type="ECO:0000256" key="4">
    <source>
        <dbReference type="PROSITE-ProRule" id="PRU00473"/>
    </source>
</evidence>
<evidence type="ECO:0000256" key="5">
    <source>
        <dbReference type="SAM" id="MobiDB-lite"/>
    </source>
</evidence>
<dbReference type="InterPro" id="IPR006665">
    <property type="entry name" value="OmpA-like"/>
</dbReference>
<protein>
    <submittedName>
        <fullName evidence="9">OmpA family protein</fullName>
    </submittedName>
</protein>
<dbReference type="PROSITE" id="PS50914">
    <property type="entry name" value="BON"/>
    <property type="match status" value="1"/>
</dbReference>
<organism evidence="9 10">
    <name type="scientific">Celeribacter arenosi</name>
    <dbReference type="NCBI Taxonomy" id="792649"/>
    <lineage>
        <taxon>Bacteria</taxon>
        <taxon>Pseudomonadati</taxon>
        <taxon>Pseudomonadota</taxon>
        <taxon>Alphaproteobacteria</taxon>
        <taxon>Rhodobacterales</taxon>
        <taxon>Roseobacteraceae</taxon>
        <taxon>Celeribacter</taxon>
    </lineage>
</organism>
<feature type="compositionally biased region" description="Basic and acidic residues" evidence="5">
    <location>
        <begin position="585"/>
        <end position="596"/>
    </location>
</feature>
<feature type="region of interest" description="Disordered" evidence="5">
    <location>
        <begin position="574"/>
        <end position="627"/>
    </location>
</feature>
<evidence type="ECO:0000256" key="1">
    <source>
        <dbReference type="ARBA" id="ARBA00004442"/>
    </source>
</evidence>
<evidence type="ECO:0000313" key="10">
    <source>
        <dbReference type="Proteomes" id="UP001399917"/>
    </source>
</evidence>
<reference evidence="10" key="1">
    <citation type="journal article" date="2019" name="Int. J. Syst. Evol. Microbiol.">
        <title>The Global Catalogue of Microorganisms (GCM) 10K type strain sequencing project: providing services to taxonomists for standard genome sequencing and annotation.</title>
        <authorList>
            <consortium name="The Broad Institute Genomics Platform"/>
            <consortium name="The Broad Institute Genome Sequencing Center for Infectious Disease"/>
            <person name="Wu L."/>
            <person name="Ma J."/>
        </authorList>
    </citation>
    <scope>NUCLEOTIDE SEQUENCE [LARGE SCALE GENOMIC DNA]</scope>
    <source>
        <strain evidence="10">JCM 17190</strain>
    </source>
</reference>
<dbReference type="SUPFAM" id="SSF103088">
    <property type="entry name" value="OmpA-like"/>
    <property type="match status" value="1"/>
</dbReference>
<dbReference type="EMBL" id="BAABDF010000005">
    <property type="protein sequence ID" value="GAA3861396.1"/>
    <property type="molecule type" value="Genomic_DNA"/>
</dbReference>
<feature type="domain" description="OmpA-like" evidence="8">
    <location>
        <begin position="485"/>
        <end position="602"/>
    </location>
</feature>
<dbReference type="Gene3D" id="3.40.1520.20">
    <property type="match status" value="3"/>
</dbReference>
<evidence type="ECO:0000313" key="9">
    <source>
        <dbReference type="EMBL" id="GAA3861396.1"/>
    </source>
</evidence>
<dbReference type="PROSITE" id="PS51123">
    <property type="entry name" value="OMPA_2"/>
    <property type="match status" value="1"/>
</dbReference>
<feature type="compositionally biased region" description="Polar residues" evidence="5">
    <location>
        <begin position="617"/>
        <end position="627"/>
    </location>
</feature>
<dbReference type="PANTHER" id="PTHR30329:SF21">
    <property type="entry name" value="LIPOPROTEIN YIAD-RELATED"/>
    <property type="match status" value="1"/>
</dbReference>
<sequence length="627" mass="66388">MRLSPNLTILAALVAGALASLIAANVGAQAIEATSETAVRQKLGLEGFEWVDVQADGLQVILTGTAPSENQQLAAQRAAGHVVDPSRVINVMDVVQTDAIPAPEFSIEILRNDSGISLIGLVPQSWDRDGFVDALRKAATTGSIADFLEQADYPAPEGWEDATDFGIEAIGLLPRSKISLSARNVAITGLADGDAQKVRLERALAAAAPKGVVHTIHIAAPRPVITPFTVRLLIDETGPRFDACTAETPQGHARIIAAARALGMTDPECTIGLGAPANNWAGAVETGMRALAKLGSGSITYSDGNVNLLGTAGTDQSTFDEIAGELEAALPSTFTLHATLPAPETAESDQQPQFIAIRSPEGQVQLRGRISDERSKMATEAVARAEFGSQSIYSAIRTDDSLPEGWAVRALVAVNALAELSHGSVTMRADGIEVRGETGNSNARAEIARMLAESLGDGQEYEINVNYVRKLDPVLNLPTPLECVERANRIITANKIVFDPGQATLNDVALDTLDRIAAALKECEDVEIEIGAHSDSQGREEMNLNLSQARANSVLDGLLARRVVGVDFSAKGYGETTPIADNGTEEGREANRRIEFKLLGGSGHDDHDHTEDADLNEVSQEDGQSNE</sequence>
<dbReference type="Pfam" id="PF00691">
    <property type="entry name" value="OmpA"/>
    <property type="match status" value="1"/>
</dbReference>
<evidence type="ECO:0000256" key="6">
    <source>
        <dbReference type="SAM" id="SignalP"/>
    </source>
</evidence>
<dbReference type="PANTHER" id="PTHR30329">
    <property type="entry name" value="STATOR ELEMENT OF FLAGELLAR MOTOR COMPLEX"/>
    <property type="match status" value="1"/>
</dbReference>
<dbReference type="Gene3D" id="3.30.1330.60">
    <property type="entry name" value="OmpA-like domain"/>
    <property type="match status" value="1"/>
</dbReference>
<keyword evidence="3" id="KW-0998">Cell outer membrane</keyword>
<evidence type="ECO:0000256" key="2">
    <source>
        <dbReference type="ARBA" id="ARBA00023136"/>
    </source>
</evidence>
<dbReference type="InterPro" id="IPR006664">
    <property type="entry name" value="OMP_bac"/>
</dbReference>
<dbReference type="InterPro" id="IPR007055">
    <property type="entry name" value="BON_dom"/>
</dbReference>
<feature type="domain" description="BON" evidence="7">
    <location>
        <begin position="27"/>
        <end position="96"/>
    </location>
</feature>
<comment type="subcellular location">
    <subcellularLocation>
        <location evidence="1">Cell outer membrane</location>
    </subcellularLocation>
</comment>
<evidence type="ECO:0000259" key="8">
    <source>
        <dbReference type="PROSITE" id="PS51123"/>
    </source>
</evidence>
<accession>A0ABP7K1T9</accession>
<keyword evidence="2 4" id="KW-0472">Membrane</keyword>
<keyword evidence="10" id="KW-1185">Reference proteome</keyword>
<dbReference type="InterPro" id="IPR036737">
    <property type="entry name" value="OmpA-like_sf"/>
</dbReference>
<evidence type="ECO:0000256" key="3">
    <source>
        <dbReference type="ARBA" id="ARBA00023237"/>
    </source>
</evidence>
<dbReference type="InterPro" id="IPR050330">
    <property type="entry name" value="Bact_OuterMem_StrucFunc"/>
</dbReference>
<gene>
    <name evidence="9" type="ORF">GCM10022404_10120</name>
</gene>
<dbReference type="Pfam" id="PF04972">
    <property type="entry name" value="BON"/>
    <property type="match status" value="1"/>
</dbReference>
<evidence type="ECO:0000259" key="7">
    <source>
        <dbReference type="PROSITE" id="PS50914"/>
    </source>
</evidence>